<dbReference type="AlphaFoldDB" id="H8Z3W2"/>
<evidence type="ECO:0000313" key="3">
    <source>
        <dbReference type="EMBL" id="EIC21114.1"/>
    </source>
</evidence>
<dbReference type="STRING" id="631362.Thi970DRAFT_04801"/>
<dbReference type="GO" id="GO:0016787">
    <property type="term" value="F:hydrolase activity"/>
    <property type="evidence" value="ECO:0007669"/>
    <property type="project" value="UniProtKB-KW"/>
</dbReference>
<dbReference type="InterPro" id="IPR021124">
    <property type="entry name" value="CRISPR-assoc_prot_Cas5"/>
</dbReference>
<dbReference type="EC" id="3.1.-.-" evidence="2"/>
<keyword evidence="2" id="KW-0694">RNA-binding</keyword>
<dbReference type="HOGENOM" id="CLU_086014_0_0_6"/>
<reference evidence="4" key="1">
    <citation type="submission" date="2011-06" db="EMBL/GenBank/DDBJ databases">
        <authorList>
            <consortium name="US DOE Joint Genome Institute (JGI-PGF)"/>
            <person name="Lucas S."/>
            <person name="Han J."/>
            <person name="Lapidus A."/>
            <person name="Cheng J.-F."/>
            <person name="Goodwin L."/>
            <person name="Pitluck S."/>
            <person name="Peters L."/>
            <person name="Land M.L."/>
            <person name="Hauser L."/>
            <person name="Vogl K."/>
            <person name="Liu Z."/>
            <person name="Overmann J."/>
            <person name="Frigaard N.-U."/>
            <person name="Bryant D.A."/>
            <person name="Woyke T.J."/>
        </authorList>
    </citation>
    <scope>NUCLEOTIDE SEQUENCE [LARGE SCALE GENOMIC DNA]</scope>
    <source>
        <strain evidence="4">970</strain>
    </source>
</reference>
<keyword evidence="2" id="KW-0378">Hydrolase</keyword>
<protein>
    <recommendedName>
        <fullName evidence="2">pre-crRNA processing endonuclease</fullName>
        <ecNumber evidence="2">3.1.-.-</ecNumber>
    </recommendedName>
</protein>
<sequence>MTTFEGNMNTYCLEVWGDFACFTRPEMKVERVSYDVITPSAARAIFEAILWKPAIRWQVRRIEVLKPIRWMTLKRNEVGGLATDRSGGDGYRGLFIEDDRQQRAGLFLRDVAYRLHAELHFDARRDPDAKGEKYRQMFERRARRGQCVNQPYLGCREFAAAFALIAPGSVTTAPIAESRDLGFMLYDLDFSDPHDPQPRFFRSLMNSGVIDLPGWSDPEVLA</sequence>
<organism evidence="3 4">
    <name type="scientific">Thiorhodovibrio frisius</name>
    <dbReference type="NCBI Taxonomy" id="631362"/>
    <lineage>
        <taxon>Bacteria</taxon>
        <taxon>Pseudomonadati</taxon>
        <taxon>Pseudomonadota</taxon>
        <taxon>Gammaproteobacteria</taxon>
        <taxon>Chromatiales</taxon>
        <taxon>Chromatiaceae</taxon>
        <taxon>Thiorhodovibrio</taxon>
    </lineage>
</organism>
<dbReference type="Pfam" id="PF09704">
    <property type="entry name" value="Cas_Cas5d"/>
    <property type="match status" value="1"/>
</dbReference>
<dbReference type="eggNOG" id="ENOG502Z82V">
    <property type="taxonomic scope" value="Bacteria"/>
</dbReference>
<dbReference type="NCBIfam" id="TIGR02593">
    <property type="entry name" value="CRISPR_cas5"/>
    <property type="match status" value="1"/>
</dbReference>
<name>H8Z3W2_9GAMM</name>
<dbReference type="GO" id="GO:0004519">
    <property type="term" value="F:endonuclease activity"/>
    <property type="evidence" value="ECO:0007669"/>
    <property type="project" value="UniProtKB-UniRule"/>
</dbReference>
<gene>
    <name evidence="3" type="ORF">Thi970DRAFT_04801</name>
</gene>
<dbReference type="GO" id="GO:0043571">
    <property type="term" value="P:maintenance of CRISPR repeat elements"/>
    <property type="evidence" value="ECO:0007669"/>
    <property type="project" value="UniProtKB-UniRule"/>
</dbReference>
<dbReference type="GO" id="GO:0051607">
    <property type="term" value="P:defense response to virus"/>
    <property type="evidence" value="ECO:0007669"/>
    <property type="project" value="UniProtKB-UniRule"/>
</dbReference>
<reference evidence="3 4" key="2">
    <citation type="submission" date="2011-11" db="EMBL/GenBank/DDBJ databases">
        <authorList>
            <consortium name="US DOE Joint Genome Institute"/>
            <person name="Lucas S."/>
            <person name="Han J."/>
            <person name="Lapidus A."/>
            <person name="Cheng J.-F."/>
            <person name="Goodwin L."/>
            <person name="Pitluck S."/>
            <person name="Peters L."/>
            <person name="Ovchinnikova G."/>
            <person name="Zhang X."/>
            <person name="Detter J.C."/>
            <person name="Han C."/>
            <person name="Tapia R."/>
            <person name="Land M."/>
            <person name="Hauser L."/>
            <person name="Kyrpides N."/>
            <person name="Ivanova N."/>
            <person name="Pagani I."/>
            <person name="Vogl K."/>
            <person name="Liu Z."/>
            <person name="Overmann J."/>
            <person name="Frigaard N.-U."/>
            <person name="Bryant D."/>
            <person name="Woyke T."/>
        </authorList>
    </citation>
    <scope>NUCLEOTIDE SEQUENCE [LARGE SCALE GENOMIC DNA]</scope>
    <source>
        <strain evidence="3 4">970</strain>
    </source>
</reference>
<evidence type="ECO:0000256" key="1">
    <source>
        <dbReference type="ARBA" id="ARBA00023118"/>
    </source>
</evidence>
<accession>H8Z3W2</accession>
<keyword evidence="2" id="KW-0540">Nuclease</keyword>
<dbReference type="Proteomes" id="UP000002964">
    <property type="component" value="Unassembled WGS sequence"/>
</dbReference>
<dbReference type="GO" id="GO:0003723">
    <property type="term" value="F:RNA binding"/>
    <property type="evidence" value="ECO:0007669"/>
    <property type="project" value="UniProtKB-UniRule"/>
</dbReference>
<dbReference type="InterPro" id="IPR010155">
    <property type="entry name" value="CRISPR-assoc_prot_Cas5d"/>
</dbReference>
<proteinExistence type="inferred from homology"/>
<dbReference type="PIRSF" id="PIRSF029950">
    <property type="entry name" value="Cas_CT1134"/>
    <property type="match status" value="1"/>
</dbReference>
<dbReference type="Gene3D" id="3.30.70.2660">
    <property type="match status" value="1"/>
</dbReference>
<evidence type="ECO:0000313" key="4">
    <source>
        <dbReference type="Proteomes" id="UP000002964"/>
    </source>
</evidence>
<comment type="similarity">
    <text evidence="2">Belongs to the CRISPR-associated protein Cas5 family. Subtype I-C/Dvulg subfamily.</text>
</comment>
<evidence type="ECO:0000256" key="2">
    <source>
        <dbReference type="PIRNR" id="PIRNR029950"/>
    </source>
</evidence>
<dbReference type="EMBL" id="JH603170">
    <property type="protein sequence ID" value="EIC21114.1"/>
    <property type="molecule type" value="Genomic_DNA"/>
</dbReference>
<dbReference type="InterPro" id="IPR013422">
    <property type="entry name" value="CRISPR-assoc_prot_Cas5_N"/>
</dbReference>
<keyword evidence="1 2" id="KW-0051">Antiviral defense</keyword>
<dbReference type="NCBIfam" id="TIGR01876">
    <property type="entry name" value="cas_Cas5d"/>
    <property type="match status" value="1"/>
</dbReference>
<comment type="function">
    <text evidence="2">CRISPR (clustered regularly interspaced short palindromic repeat) is an adaptive immune system that provides protection against mobile genetic elements (viruses, transposable elements and conjugative plasmids). CRISPR clusters contain spacers, sequences complementary to antecedent mobile elements, and target invading nucleic acids. CRISPR clusters are transcribed and processed into CRISPR RNA (crRNA).</text>
</comment>
<keyword evidence="2" id="KW-0255">Endonuclease</keyword>
<keyword evidence="4" id="KW-1185">Reference proteome</keyword>
<dbReference type="CDD" id="cd09752">
    <property type="entry name" value="Cas5_I-C"/>
    <property type="match status" value="1"/>
</dbReference>